<evidence type="ECO:0000313" key="4">
    <source>
        <dbReference type="EMBL" id="RDE19371.1"/>
    </source>
</evidence>
<dbReference type="PANTHER" id="PTHR46797:SF2">
    <property type="entry name" value="TRANSCRIPTIONAL REGULATOR"/>
    <property type="match status" value="1"/>
</dbReference>
<dbReference type="SUPFAM" id="SSF47413">
    <property type="entry name" value="lambda repressor-like DNA-binding domains"/>
    <property type="match status" value="1"/>
</dbReference>
<feature type="region of interest" description="Disordered" evidence="2">
    <location>
        <begin position="1"/>
        <end position="20"/>
    </location>
</feature>
<reference evidence="4 5" key="1">
    <citation type="submission" date="2018-07" db="EMBL/GenBank/DDBJ databases">
        <title>Motiliproteus coralliicola sp. nov., a bacterium isolated from Coral.</title>
        <authorList>
            <person name="Wang G."/>
        </authorList>
    </citation>
    <scope>NUCLEOTIDE SEQUENCE [LARGE SCALE GENOMIC DNA]</scope>
    <source>
        <strain evidence="4 5">C34</strain>
    </source>
</reference>
<comment type="caution">
    <text evidence="4">The sequence shown here is derived from an EMBL/GenBank/DDBJ whole genome shotgun (WGS) entry which is preliminary data.</text>
</comment>
<dbReference type="Proteomes" id="UP000253769">
    <property type="component" value="Unassembled WGS sequence"/>
</dbReference>
<keyword evidence="1" id="KW-0238">DNA-binding</keyword>
<protein>
    <submittedName>
        <fullName evidence="4">Cupin domain-containing protein</fullName>
    </submittedName>
</protein>
<dbReference type="PROSITE" id="PS50943">
    <property type="entry name" value="HTH_CROC1"/>
    <property type="match status" value="1"/>
</dbReference>
<evidence type="ECO:0000256" key="2">
    <source>
        <dbReference type="SAM" id="MobiDB-lite"/>
    </source>
</evidence>
<evidence type="ECO:0000313" key="5">
    <source>
        <dbReference type="Proteomes" id="UP000253769"/>
    </source>
</evidence>
<dbReference type="InterPro" id="IPR010982">
    <property type="entry name" value="Lambda_DNA-bd_dom_sf"/>
</dbReference>
<name>A0A369WDI4_9GAMM</name>
<feature type="domain" description="HTH cro/C1-type" evidence="3">
    <location>
        <begin position="27"/>
        <end position="81"/>
    </location>
</feature>
<proteinExistence type="predicted"/>
<dbReference type="OrthoDB" id="9814751at2"/>
<dbReference type="SMART" id="SM00530">
    <property type="entry name" value="HTH_XRE"/>
    <property type="match status" value="1"/>
</dbReference>
<dbReference type="GO" id="GO:0003677">
    <property type="term" value="F:DNA binding"/>
    <property type="evidence" value="ECO:0007669"/>
    <property type="project" value="UniProtKB-KW"/>
</dbReference>
<dbReference type="Pfam" id="PF07883">
    <property type="entry name" value="Cupin_2"/>
    <property type="match status" value="1"/>
</dbReference>
<dbReference type="InterPro" id="IPR014710">
    <property type="entry name" value="RmlC-like_jellyroll"/>
</dbReference>
<dbReference type="AlphaFoldDB" id="A0A369WDI4"/>
<gene>
    <name evidence="4" type="ORF">DV711_10760</name>
</gene>
<dbReference type="CDD" id="cd02209">
    <property type="entry name" value="cupin_XRE_C"/>
    <property type="match status" value="1"/>
</dbReference>
<dbReference type="InterPro" id="IPR011051">
    <property type="entry name" value="RmlC_Cupin_sf"/>
</dbReference>
<dbReference type="Pfam" id="PF01381">
    <property type="entry name" value="HTH_3"/>
    <property type="match status" value="1"/>
</dbReference>
<keyword evidence="5" id="KW-1185">Reference proteome</keyword>
<sequence length="203" mass="22223">MGSPAKKSTGQTETALDPDNLRIGRQIRDLRKSKRISLVELSGKVNKSVGYLSQVERGVSALPIPVLQSISTALGVQISWFFHGSDDEPSIEQNYVVRRGSRRTLNYSGMGIREELLSPRLSGQLQMIMTTFEPGASGGKEPRQRKGEEAGYVKSGSLELTIGEQKFLLQAGDSFTISGDEPHLVSNPSSQETEVVWVLADPY</sequence>
<dbReference type="RefSeq" id="WP_114695715.1">
    <property type="nucleotide sequence ID" value="NZ_QQOH01000003.1"/>
</dbReference>
<dbReference type="InterPro" id="IPR013096">
    <property type="entry name" value="Cupin_2"/>
</dbReference>
<evidence type="ECO:0000256" key="1">
    <source>
        <dbReference type="ARBA" id="ARBA00023125"/>
    </source>
</evidence>
<dbReference type="GO" id="GO:0003700">
    <property type="term" value="F:DNA-binding transcription factor activity"/>
    <property type="evidence" value="ECO:0007669"/>
    <property type="project" value="TreeGrafter"/>
</dbReference>
<dbReference type="InterPro" id="IPR050807">
    <property type="entry name" value="TransReg_Diox_bact_type"/>
</dbReference>
<dbReference type="CDD" id="cd00093">
    <property type="entry name" value="HTH_XRE"/>
    <property type="match status" value="1"/>
</dbReference>
<dbReference type="PANTHER" id="PTHR46797">
    <property type="entry name" value="HTH-TYPE TRANSCRIPTIONAL REGULATOR"/>
    <property type="match status" value="1"/>
</dbReference>
<dbReference type="SUPFAM" id="SSF51182">
    <property type="entry name" value="RmlC-like cupins"/>
    <property type="match status" value="1"/>
</dbReference>
<feature type="compositionally biased region" description="Polar residues" evidence="2">
    <location>
        <begin position="1"/>
        <end position="14"/>
    </location>
</feature>
<accession>A0A369WDI4</accession>
<dbReference type="Gene3D" id="1.10.260.40">
    <property type="entry name" value="lambda repressor-like DNA-binding domains"/>
    <property type="match status" value="1"/>
</dbReference>
<organism evidence="4 5">
    <name type="scientific">Motiliproteus coralliicola</name>
    <dbReference type="NCBI Taxonomy" id="2283196"/>
    <lineage>
        <taxon>Bacteria</taxon>
        <taxon>Pseudomonadati</taxon>
        <taxon>Pseudomonadota</taxon>
        <taxon>Gammaproteobacteria</taxon>
        <taxon>Oceanospirillales</taxon>
        <taxon>Oceanospirillaceae</taxon>
        <taxon>Motiliproteus</taxon>
    </lineage>
</organism>
<dbReference type="InterPro" id="IPR001387">
    <property type="entry name" value="Cro/C1-type_HTH"/>
</dbReference>
<dbReference type="Gene3D" id="2.60.120.10">
    <property type="entry name" value="Jelly Rolls"/>
    <property type="match status" value="1"/>
</dbReference>
<evidence type="ECO:0000259" key="3">
    <source>
        <dbReference type="PROSITE" id="PS50943"/>
    </source>
</evidence>
<dbReference type="EMBL" id="QQOH01000003">
    <property type="protein sequence ID" value="RDE19371.1"/>
    <property type="molecule type" value="Genomic_DNA"/>
</dbReference>
<dbReference type="GO" id="GO:0005829">
    <property type="term" value="C:cytosol"/>
    <property type="evidence" value="ECO:0007669"/>
    <property type="project" value="TreeGrafter"/>
</dbReference>